<evidence type="ECO:0000256" key="4">
    <source>
        <dbReference type="SAM" id="MobiDB-lite"/>
    </source>
</evidence>
<feature type="compositionally biased region" description="Pro residues" evidence="4">
    <location>
        <begin position="59"/>
        <end position="75"/>
    </location>
</feature>
<dbReference type="Proteomes" id="UP000574317">
    <property type="component" value="Unassembled WGS sequence"/>
</dbReference>
<dbReference type="GO" id="GO:0019783">
    <property type="term" value="F:ubiquitin-like protein peptidase activity"/>
    <property type="evidence" value="ECO:0007669"/>
    <property type="project" value="UniProtKB-ARBA"/>
</dbReference>
<evidence type="ECO:0000259" key="5">
    <source>
        <dbReference type="PROSITE" id="PS50600"/>
    </source>
</evidence>
<dbReference type="PROSITE" id="PS50600">
    <property type="entry name" value="ULP_PROTEASE"/>
    <property type="match status" value="1"/>
</dbReference>
<proteinExistence type="inferred from homology"/>
<dbReference type="InterPro" id="IPR003653">
    <property type="entry name" value="Peptidase_C48_C"/>
</dbReference>
<evidence type="ECO:0000313" key="6">
    <source>
        <dbReference type="EMBL" id="KAF5551824.1"/>
    </source>
</evidence>
<gene>
    <name evidence="6" type="ORF">FNAPI_7292</name>
</gene>
<comment type="similarity">
    <text evidence="1">Belongs to the peptidase C48 family.</text>
</comment>
<keyword evidence="3" id="KW-0378">Hydrolase</keyword>
<evidence type="ECO:0000313" key="7">
    <source>
        <dbReference type="Proteomes" id="UP000574317"/>
    </source>
</evidence>
<feature type="region of interest" description="Disordered" evidence="4">
    <location>
        <begin position="44"/>
        <end position="130"/>
    </location>
</feature>
<dbReference type="InterPro" id="IPR038765">
    <property type="entry name" value="Papain-like_cys_pep_sf"/>
</dbReference>
<keyword evidence="7" id="KW-1185">Reference proteome</keyword>
<organism evidence="6 7">
    <name type="scientific">Fusarium napiforme</name>
    <dbReference type="NCBI Taxonomy" id="42672"/>
    <lineage>
        <taxon>Eukaryota</taxon>
        <taxon>Fungi</taxon>
        <taxon>Dikarya</taxon>
        <taxon>Ascomycota</taxon>
        <taxon>Pezizomycotina</taxon>
        <taxon>Sordariomycetes</taxon>
        <taxon>Hypocreomycetidae</taxon>
        <taxon>Hypocreales</taxon>
        <taxon>Nectriaceae</taxon>
        <taxon>Fusarium</taxon>
        <taxon>Fusarium fujikuroi species complex</taxon>
    </lineage>
</organism>
<dbReference type="GO" id="GO:0006508">
    <property type="term" value="P:proteolysis"/>
    <property type="evidence" value="ECO:0007669"/>
    <property type="project" value="UniProtKB-KW"/>
</dbReference>
<evidence type="ECO:0000256" key="1">
    <source>
        <dbReference type="ARBA" id="ARBA00005234"/>
    </source>
</evidence>
<evidence type="ECO:0000256" key="3">
    <source>
        <dbReference type="ARBA" id="ARBA00022801"/>
    </source>
</evidence>
<dbReference type="EMBL" id="JAAOAO010000268">
    <property type="protein sequence ID" value="KAF5551824.1"/>
    <property type="molecule type" value="Genomic_DNA"/>
</dbReference>
<dbReference type="Pfam" id="PF02902">
    <property type="entry name" value="Peptidase_C48"/>
    <property type="match status" value="1"/>
</dbReference>
<accession>A0A8H5JAI2</accession>
<evidence type="ECO:0000256" key="2">
    <source>
        <dbReference type="ARBA" id="ARBA00022670"/>
    </source>
</evidence>
<dbReference type="GO" id="GO:0008234">
    <property type="term" value="F:cysteine-type peptidase activity"/>
    <property type="evidence" value="ECO:0007669"/>
    <property type="project" value="InterPro"/>
</dbReference>
<name>A0A8H5JAI2_9HYPO</name>
<keyword evidence="2 6" id="KW-0645">Protease</keyword>
<comment type="caution">
    <text evidence="6">The sequence shown here is derived from an EMBL/GenBank/DDBJ whole genome shotgun (WGS) entry which is preliminary data.</text>
</comment>
<feature type="domain" description="Ubiquitin-like protease family profile" evidence="5">
    <location>
        <begin position="162"/>
        <end position="326"/>
    </location>
</feature>
<dbReference type="AlphaFoldDB" id="A0A8H5JAI2"/>
<sequence>MALLDTGHPLPALFVPGGPFYNWPYTRRNIQTAEGYVSQRLRKQNGTNLPNGLGAPASGPDPSPSPRSSPSPAQIPSPVLGSDPVLPQSQFVDPSFGQASSPPPAPAPSSSFGDIELPRAHHSSSTHEPAHELDIGASTLQEMNYDMSLDLAPDISDGHTVITADELDFSNMESELNADTIDRITGGRWLNDAAIAKLLELFSSLRPLDAKSIDPLLIDRAPVNKAVTHLLSASGSDLTVLIPIRCNAHWILVVLRAADKSVLYYNSMPGYDMPNLPARINQVCQGLISGLDYDIGAAVSAGTLSCPEQLNTVDCGVAVIVNGLYTLASRPLPSTAGCDYGLWRLVLAAMLIDEDELDSNLSLVPPELADEPIIDMGTAEPRPTRLAASEYRDWVHTERQRLVTHMRSTVDSLAEFLSRCRSCRMLITEIVAVLESPALNPDSAINQELEKLTTSLENVRSLRWVNPVAESALKKQLRILQTRADHGVACRARMEVLIRQYKADLEDLEVMNRDTAVLVEGLEQDLAETCNLME</sequence>
<reference evidence="6 7" key="1">
    <citation type="submission" date="2020-05" db="EMBL/GenBank/DDBJ databases">
        <title>Identification and distribution of gene clusters putatively required for synthesis of sphingolipid metabolism inhibitors in phylogenetically diverse species of the filamentous fungus Fusarium.</title>
        <authorList>
            <person name="Kim H.-S."/>
            <person name="Busman M."/>
            <person name="Brown D.W."/>
            <person name="Divon H."/>
            <person name="Uhlig S."/>
            <person name="Proctor R.H."/>
        </authorList>
    </citation>
    <scope>NUCLEOTIDE SEQUENCE [LARGE SCALE GENOMIC DNA]</scope>
    <source>
        <strain evidence="6 7">NRRL 25196</strain>
    </source>
</reference>
<protein>
    <submittedName>
        <fullName evidence="6">Ulp1 protease family</fullName>
    </submittedName>
</protein>
<dbReference type="Gene3D" id="3.40.395.10">
    <property type="entry name" value="Adenoviral Proteinase, Chain A"/>
    <property type="match status" value="1"/>
</dbReference>
<dbReference type="SUPFAM" id="SSF54001">
    <property type="entry name" value="Cysteine proteinases"/>
    <property type="match status" value="1"/>
</dbReference>